<gene>
    <name evidence="1" type="ORF">BDV98DRAFT_570693</name>
</gene>
<dbReference type="AlphaFoldDB" id="A0A5C3QEZ5"/>
<dbReference type="EMBL" id="ML178832">
    <property type="protein sequence ID" value="TFK99689.1"/>
    <property type="molecule type" value="Genomic_DNA"/>
</dbReference>
<proteinExistence type="predicted"/>
<organism evidence="1 2">
    <name type="scientific">Pterulicium gracile</name>
    <dbReference type="NCBI Taxonomy" id="1884261"/>
    <lineage>
        <taxon>Eukaryota</taxon>
        <taxon>Fungi</taxon>
        <taxon>Dikarya</taxon>
        <taxon>Basidiomycota</taxon>
        <taxon>Agaricomycotina</taxon>
        <taxon>Agaricomycetes</taxon>
        <taxon>Agaricomycetidae</taxon>
        <taxon>Agaricales</taxon>
        <taxon>Pleurotineae</taxon>
        <taxon>Pterulaceae</taxon>
        <taxon>Pterulicium</taxon>
    </lineage>
</organism>
<evidence type="ECO:0000313" key="1">
    <source>
        <dbReference type="EMBL" id="TFK99689.1"/>
    </source>
</evidence>
<evidence type="ECO:0000313" key="2">
    <source>
        <dbReference type="Proteomes" id="UP000305067"/>
    </source>
</evidence>
<accession>A0A5C3QEZ5</accession>
<keyword evidence="2" id="KW-1185">Reference proteome</keyword>
<protein>
    <submittedName>
        <fullName evidence="1">Uncharacterized protein</fullName>
    </submittedName>
</protein>
<reference evidence="1 2" key="1">
    <citation type="journal article" date="2019" name="Nat. Ecol. Evol.">
        <title>Megaphylogeny resolves global patterns of mushroom evolution.</title>
        <authorList>
            <person name="Varga T."/>
            <person name="Krizsan K."/>
            <person name="Foldi C."/>
            <person name="Dima B."/>
            <person name="Sanchez-Garcia M."/>
            <person name="Sanchez-Ramirez S."/>
            <person name="Szollosi G.J."/>
            <person name="Szarkandi J.G."/>
            <person name="Papp V."/>
            <person name="Albert L."/>
            <person name="Andreopoulos W."/>
            <person name="Angelini C."/>
            <person name="Antonin V."/>
            <person name="Barry K.W."/>
            <person name="Bougher N.L."/>
            <person name="Buchanan P."/>
            <person name="Buyck B."/>
            <person name="Bense V."/>
            <person name="Catcheside P."/>
            <person name="Chovatia M."/>
            <person name="Cooper J."/>
            <person name="Damon W."/>
            <person name="Desjardin D."/>
            <person name="Finy P."/>
            <person name="Geml J."/>
            <person name="Haridas S."/>
            <person name="Hughes K."/>
            <person name="Justo A."/>
            <person name="Karasinski D."/>
            <person name="Kautmanova I."/>
            <person name="Kiss B."/>
            <person name="Kocsube S."/>
            <person name="Kotiranta H."/>
            <person name="LaButti K.M."/>
            <person name="Lechner B.E."/>
            <person name="Liimatainen K."/>
            <person name="Lipzen A."/>
            <person name="Lukacs Z."/>
            <person name="Mihaltcheva S."/>
            <person name="Morgado L.N."/>
            <person name="Niskanen T."/>
            <person name="Noordeloos M.E."/>
            <person name="Ohm R.A."/>
            <person name="Ortiz-Santana B."/>
            <person name="Ovrebo C."/>
            <person name="Racz N."/>
            <person name="Riley R."/>
            <person name="Savchenko A."/>
            <person name="Shiryaev A."/>
            <person name="Soop K."/>
            <person name="Spirin V."/>
            <person name="Szebenyi C."/>
            <person name="Tomsovsky M."/>
            <person name="Tulloss R.E."/>
            <person name="Uehling J."/>
            <person name="Grigoriev I.V."/>
            <person name="Vagvolgyi C."/>
            <person name="Papp T."/>
            <person name="Martin F.M."/>
            <person name="Miettinen O."/>
            <person name="Hibbett D.S."/>
            <person name="Nagy L.G."/>
        </authorList>
    </citation>
    <scope>NUCLEOTIDE SEQUENCE [LARGE SCALE GENOMIC DNA]</scope>
    <source>
        <strain evidence="1 2">CBS 309.79</strain>
    </source>
</reference>
<name>A0A5C3QEZ5_9AGAR</name>
<sequence length="140" mass="15434">MQDDGGRKRTVGKHGNRATFHYLKPPRLAFCVSRKEIIADRTPGPRNDSSWSRACGDRLLCSGVSVGTVWIQFTVAGEGNLSCSLALLLANSVSELHTEGEQRKTFNCLDRVPRIRLVSSQMILALFPLSTRTSYGIVVL</sequence>
<dbReference type="Proteomes" id="UP000305067">
    <property type="component" value="Unassembled WGS sequence"/>
</dbReference>